<dbReference type="Proteomes" id="UP000694545">
    <property type="component" value="Unplaced"/>
</dbReference>
<protein>
    <submittedName>
        <fullName evidence="2">Uncharacterized protein</fullName>
    </submittedName>
</protein>
<reference evidence="2" key="1">
    <citation type="submission" date="2025-08" db="UniProtKB">
        <authorList>
            <consortium name="Ensembl"/>
        </authorList>
    </citation>
    <scope>IDENTIFICATION</scope>
</reference>
<evidence type="ECO:0000313" key="2">
    <source>
        <dbReference type="Ensembl" id="ENSVKKP00000019096.1"/>
    </source>
</evidence>
<feature type="region of interest" description="Disordered" evidence="1">
    <location>
        <begin position="1"/>
        <end position="73"/>
    </location>
</feature>
<evidence type="ECO:0000313" key="3">
    <source>
        <dbReference type="Proteomes" id="UP000694545"/>
    </source>
</evidence>
<feature type="compositionally biased region" description="Basic and acidic residues" evidence="1">
    <location>
        <begin position="43"/>
        <end position="54"/>
    </location>
</feature>
<organism evidence="2 3">
    <name type="scientific">Varanus komodoensis</name>
    <name type="common">Komodo dragon</name>
    <dbReference type="NCBI Taxonomy" id="61221"/>
    <lineage>
        <taxon>Eukaryota</taxon>
        <taxon>Metazoa</taxon>
        <taxon>Chordata</taxon>
        <taxon>Craniata</taxon>
        <taxon>Vertebrata</taxon>
        <taxon>Euteleostomi</taxon>
        <taxon>Lepidosauria</taxon>
        <taxon>Squamata</taxon>
        <taxon>Bifurcata</taxon>
        <taxon>Unidentata</taxon>
        <taxon>Episquamata</taxon>
        <taxon>Toxicofera</taxon>
        <taxon>Anguimorpha</taxon>
        <taxon>Paleoanguimorpha</taxon>
        <taxon>Varanoidea</taxon>
        <taxon>Varanidae</taxon>
        <taxon>Varanus</taxon>
    </lineage>
</organism>
<dbReference type="OMA" id="YDMEANT"/>
<dbReference type="AlphaFoldDB" id="A0A8D2Q4K2"/>
<dbReference type="Ensembl" id="ENSVKKT00000019568.1">
    <property type="protein sequence ID" value="ENSVKKP00000019096.1"/>
    <property type="gene ID" value="ENSVKKG00000012991.1"/>
</dbReference>
<keyword evidence="3" id="KW-1185">Reference proteome</keyword>
<accession>A0A8D2Q4K2</accession>
<evidence type="ECO:0000256" key="1">
    <source>
        <dbReference type="SAM" id="MobiDB-lite"/>
    </source>
</evidence>
<name>A0A8D2Q4K2_VARKO</name>
<sequence>FFLTENQKEPREKLHLHHGINAVSAKNPVSRELNHDMGVNSSAEKKKSVGKKDVSSGGSSRGKETESASFVSRGESIPEVEALLARLRAL</sequence>
<reference evidence="2" key="2">
    <citation type="submission" date="2025-09" db="UniProtKB">
        <authorList>
            <consortium name="Ensembl"/>
        </authorList>
    </citation>
    <scope>IDENTIFICATION</scope>
</reference>
<proteinExistence type="predicted"/>
<feature type="compositionally biased region" description="Basic and acidic residues" evidence="1">
    <location>
        <begin position="1"/>
        <end position="13"/>
    </location>
</feature>